<proteinExistence type="predicted"/>
<comment type="caution">
    <text evidence="2">The sequence shown here is derived from an EMBL/GenBank/DDBJ whole genome shotgun (WGS) entry which is preliminary data.</text>
</comment>
<organism evidence="2 3">
    <name type="scientific">Thalassiosira oceanica</name>
    <name type="common">Marine diatom</name>
    <dbReference type="NCBI Taxonomy" id="159749"/>
    <lineage>
        <taxon>Eukaryota</taxon>
        <taxon>Sar</taxon>
        <taxon>Stramenopiles</taxon>
        <taxon>Ochrophyta</taxon>
        <taxon>Bacillariophyta</taxon>
        <taxon>Coscinodiscophyceae</taxon>
        <taxon>Thalassiosirophycidae</taxon>
        <taxon>Thalassiosirales</taxon>
        <taxon>Thalassiosiraceae</taxon>
        <taxon>Thalassiosira</taxon>
    </lineage>
</organism>
<feature type="region of interest" description="Disordered" evidence="1">
    <location>
        <begin position="1"/>
        <end position="30"/>
    </location>
</feature>
<evidence type="ECO:0000313" key="3">
    <source>
        <dbReference type="Proteomes" id="UP000266841"/>
    </source>
</evidence>
<gene>
    <name evidence="2" type="ORF">THAOC_05099</name>
</gene>
<sequence length="83" mass="8997">IRQNSDVVAPRPVARREVRVPLQSARPDDPRRVLAEGAPREARRGREDYRIPRAAAGALGPAAVGADDPDLVELEVVARLAEP</sequence>
<keyword evidence="3" id="KW-1185">Reference proteome</keyword>
<protein>
    <submittedName>
        <fullName evidence="2">Uncharacterized protein</fullName>
    </submittedName>
</protein>
<dbReference type="AlphaFoldDB" id="K0T6K3"/>
<accession>K0T6K3</accession>
<dbReference type="Proteomes" id="UP000266841">
    <property type="component" value="Unassembled WGS sequence"/>
</dbReference>
<reference evidence="2 3" key="1">
    <citation type="journal article" date="2012" name="Genome Biol.">
        <title>Genome and low-iron response of an oceanic diatom adapted to chronic iron limitation.</title>
        <authorList>
            <person name="Lommer M."/>
            <person name="Specht M."/>
            <person name="Roy A.S."/>
            <person name="Kraemer L."/>
            <person name="Andreson R."/>
            <person name="Gutowska M.A."/>
            <person name="Wolf J."/>
            <person name="Bergner S.V."/>
            <person name="Schilhabel M.B."/>
            <person name="Klostermeier U.C."/>
            <person name="Beiko R.G."/>
            <person name="Rosenstiel P."/>
            <person name="Hippler M."/>
            <person name="Laroche J."/>
        </authorList>
    </citation>
    <scope>NUCLEOTIDE SEQUENCE [LARGE SCALE GENOMIC DNA]</scope>
    <source>
        <strain evidence="2 3">CCMP1005</strain>
    </source>
</reference>
<name>K0T6K3_THAOC</name>
<feature type="non-terminal residue" evidence="2">
    <location>
        <position position="1"/>
    </location>
</feature>
<evidence type="ECO:0000313" key="2">
    <source>
        <dbReference type="EMBL" id="EJK73285.1"/>
    </source>
</evidence>
<evidence type="ECO:0000256" key="1">
    <source>
        <dbReference type="SAM" id="MobiDB-lite"/>
    </source>
</evidence>
<dbReference type="EMBL" id="AGNL01004626">
    <property type="protein sequence ID" value="EJK73285.1"/>
    <property type="molecule type" value="Genomic_DNA"/>
</dbReference>